<dbReference type="Proteomes" id="UP001159363">
    <property type="component" value="Chromosome 6"/>
</dbReference>
<organism evidence="2 3">
    <name type="scientific">Dryococelus australis</name>
    <dbReference type="NCBI Taxonomy" id="614101"/>
    <lineage>
        <taxon>Eukaryota</taxon>
        <taxon>Metazoa</taxon>
        <taxon>Ecdysozoa</taxon>
        <taxon>Arthropoda</taxon>
        <taxon>Hexapoda</taxon>
        <taxon>Insecta</taxon>
        <taxon>Pterygota</taxon>
        <taxon>Neoptera</taxon>
        <taxon>Polyneoptera</taxon>
        <taxon>Phasmatodea</taxon>
        <taxon>Verophasmatodea</taxon>
        <taxon>Anareolatae</taxon>
        <taxon>Phasmatidae</taxon>
        <taxon>Eurycanthinae</taxon>
        <taxon>Dryococelus</taxon>
    </lineage>
</organism>
<evidence type="ECO:0000313" key="3">
    <source>
        <dbReference type="Proteomes" id="UP001159363"/>
    </source>
</evidence>
<proteinExistence type="predicted"/>
<accession>A0ABQ9H5R5</accession>
<keyword evidence="3" id="KW-1185">Reference proteome</keyword>
<evidence type="ECO:0000313" key="2">
    <source>
        <dbReference type="EMBL" id="KAJ8879597.1"/>
    </source>
</evidence>
<evidence type="ECO:0000259" key="1">
    <source>
        <dbReference type="Pfam" id="PF25273"/>
    </source>
</evidence>
<name>A0ABQ9H5R5_9NEOP</name>
<dbReference type="PANTHER" id="PTHR10773">
    <property type="entry name" value="DNA-DIRECTED RNA POLYMERASES I, II, AND III SUBUNIT RPABC2"/>
    <property type="match status" value="1"/>
</dbReference>
<sequence>MDMNSEAGIVPKDGLGKSVPKNKVIKETIDLVKEHIRLFPRYTSHYNLTLNKLYEIYCEWCSDSQHKPEKQWCYRNVFNTILNLSFHRPYTYMCNKCDTFVVHIKHETDTTALAMLKQEQELHHRRTQKELNRTAALLCYFRPAKTLPTPTHTNNKVSYLRVLWTYNLCIHNLLTGRAKMYMWGENYASRGSQEIRPYLKIRIVETLNIDCCGGQNRNKNILKYWTMMVKQTPIEVINHKFLEPGHTLMECDTDFGLIEKHKKFLTNIYVPSDWMDTVKQRSKQFQV</sequence>
<dbReference type="Pfam" id="PF25273">
    <property type="entry name" value="DUF7869"/>
    <property type="match status" value="1"/>
</dbReference>
<feature type="domain" description="DUF7869" evidence="1">
    <location>
        <begin position="207"/>
        <end position="261"/>
    </location>
</feature>
<reference evidence="2 3" key="1">
    <citation type="submission" date="2023-02" db="EMBL/GenBank/DDBJ databases">
        <title>LHISI_Scaffold_Assembly.</title>
        <authorList>
            <person name="Stuart O.P."/>
            <person name="Cleave R."/>
            <person name="Magrath M.J.L."/>
            <person name="Mikheyev A.S."/>
        </authorList>
    </citation>
    <scope>NUCLEOTIDE SEQUENCE [LARGE SCALE GENOMIC DNA]</scope>
    <source>
        <strain evidence="2">Daus_M_001</strain>
        <tissue evidence="2">Leg muscle</tissue>
    </source>
</reference>
<comment type="caution">
    <text evidence="2">The sequence shown here is derived from an EMBL/GenBank/DDBJ whole genome shotgun (WGS) entry which is preliminary data.</text>
</comment>
<dbReference type="EMBL" id="JARBHB010000007">
    <property type="protein sequence ID" value="KAJ8879597.1"/>
    <property type="molecule type" value="Genomic_DNA"/>
</dbReference>
<dbReference type="PANTHER" id="PTHR10773:SF19">
    <property type="match status" value="1"/>
</dbReference>
<dbReference type="InterPro" id="IPR057191">
    <property type="entry name" value="DUF7869"/>
</dbReference>
<protein>
    <recommendedName>
        <fullName evidence="1">DUF7869 domain-containing protein</fullName>
    </recommendedName>
</protein>
<gene>
    <name evidence="2" type="ORF">PR048_020205</name>
</gene>